<dbReference type="PANTHER" id="PTHR24363">
    <property type="entry name" value="SERINE/THREONINE PROTEIN KINASE"/>
    <property type="match status" value="1"/>
</dbReference>
<name>A0ABY3PGL2_9CYAN</name>
<gene>
    <name evidence="5" type="ORF">ISF26_12560</name>
</gene>
<sequence length="361" mass="39356">MPFSEGELVRERYRLCQHLGVNGGRETWLAADGLCAEAFVTLKTLYFGRQATWQDHQRLEREARTLASLDYPGIPRHRDAFWAELPEGHYYCLAQEYIAGITLAERVGSGERLGEADIVRLAAHLLETLAYLHSQAPPVIHRDIKPSNIVCTADGGYALIDFGSVQAQGGTATLTVAGTFSYMPPEQFIGRATPGSDLYALGATLLFALTGTDPADFPRRGLHLVFQSRVGVGRPLVRWLERLLEPALEERLGNAREALEALQHREALHTAGSSASAVVPLAADNPWKPFALLGGSLLFAVAVPLVTLFGAGASLILYLYLRQVLDPFPMHVHLLNALAIVAVGSLLCLWWAKSTADDAQP</sequence>
<keyword evidence="3" id="KW-0812">Transmembrane</keyword>
<dbReference type="Gene3D" id="1.10.510.10">
    <property type="entry name" value="Transferase(Phosphotransferase) domain 1"/>
    <property type="match status" value="1"/>
</dbReference>
<dbReference type="Pfam" id="PF00069">
    <property type="entry name" value="Pkinase"/>
    <property type="match status" value="1"/>
</dbReference>
<dbReference type="PROSITE" id="PS00108">
    <property type="entry name" value="PROTEIN_KINASE_ST"/>
    <property type="match status" value="1"/>
</dbReference>
<dbReference type="Proteomes" id="UP001054846">
    <property type="component" value="Chromosome"/>
</dbReference>
<dbReference type="Gene3D" id="3.30.200.20">
    <property type="entry name" value="Phosphorylase Kinase, domain 1"/>
    <property type="match status" value="1"/>
</dbReference>
<keyword evidence="5" id="KW-0723">Serine/threonine-protein kinase</keyword>
<keyword evidence="1" id="KW-0547">Nucleotide-binding</keyword>
<dbReference type="InterPro" id="IPR000719">
    <property type="entry name" value="Prot_kinase_dom"/>
</dbReference>
<keyword evidence="6" id="KW-1185">Reference proteome</keyword>
<feature type="domain" description="Protein kinase" evidence="4">
    <location>
        <begin position="13"/>
        <end position="267"/>
    </location>
</feature>
<dbReference type="RefSeq" id="WP_230839659.1">
    <property type="nucleotide sequence ID" value="NZ_CP063845.1"/>
</dbReference>
<evidence type="ECO:0000259" key="4">
    <source>
        <dbReference type="PROSITE" id="PS50011"/>
    </source>
</evidence>
<dbReference type="CDD" id="cd14014">
    <property type="entry name" value="STKc_PknB_like"/>
    <property type="match status" value="1"/>
</dbReference>
<dbReference type="InterPro" id="IPR008271">
    <property type="entry name" value="Ser/Thr_kinase_AS"/>
</dbReference>
<dbReference type="PANTHER" id="PTHR24363:SF7">
    <property type="entry name" value="SERINE_THREONINE-PROTEIN KINASE-LIKE PROTEIN E"/>
    <property type="match status" value="1"/>
</dbReference>
<keyword evidence="3" id="KW-0472">Membrane</keyword>
<keyword evidence="3" id="KW-1133">Transmembrane helix</keyword>
<dbReference type="PROSITE" id="PS50011">
    <property type="entry name" value="PROTEIN_KINASE_DOM"/>
    <property type="match status" value="1"/>
</dbReference>
<protein>
    <submittedName>
        <fullName evidence="5">Serine/threonine protein kinase</fullName>
    </submittedName>
</protein>
<keyword evidence="2" id="KW-0067">ATP-binding</keyword>
<evidence type="ECO:0000256" key="1">
    <source>
        <dbReference type="ARBA" id="ARBA00022741"/>
    </source>
</evidence>
<proteinExistence type="predicted"/>
<dbReference type="InterPro" id="IPR011009">
    <property type="entry name" value="Kinase-like_dom_sf"/>
</dbReference>
<dbReference type="SMART" id="SM00220">
    <property type="entry name" value="S_TKc"/>
    <property type="match status" value="1"/>
</dbReference>
<evidence type="ECO:0000313" key="5">
    <source>
        <dbReference type="EMBL" id="UFP92673.1"/>
    </source>
</evidence>
<keyword evidence="5" id="KW-0808">Transferase</keyword>
<organism evidence="5 6">
    <name type="scientific">Gloeobacter morelensis MG652769</name>
    <dbReference type="NCBI Taxonomy" id="2781736"/>
    <lineage>
        <taxon>Bacteria</taxon>
        <taxon>Bacillati</taxon>
        <taxon>Cyanobacteriota</taxon>
        <taxon>Cyanophyceae</taxon>
        <taxon>Gloeobacterales</taxon>
        <taxon>Gloeobacteraceae</taxon>
        <taxon>Gloeobacter</taxon>
        <taxon>Gloeobacter morelensis</taxon>
    </lineage>
</organism>
<evidence type="ECO:0000256" key="2">
    <source>
        <dbReference type="ARBA" id="ARBA00022840"/>
    </source>
</evidence>
<feature type="transmembrane region" description="Helical" evidence="3">
    <location>
        <begin position="297"/>
        <end position="321"/>
    </location>
</feature>
<dbReference type="EMBL" id="CP063845">
    <property type="protein sequence ID" value="UFP92673.1"/>
    <property type="molecule type" value="Genomic_DNA"/>
</dbReference>
<accession>A0ABY3PGL2</accession>
<evidence type="ECO:0000313" key="6">
    <source>
        <dbReference type="Proteomes" id="UP001054846"/>
    </source>
</evidence>
<dbReference type="SUPFAM" id="SSF56112">
    <property type="entry name" value="Protein kinase-like (PK-like)"/>
    <property type="match status" value="1"/>
</dbReference>
<keyword evidence="5" id="KW-0418">Kinase</keyword>
<dbReference type="GO" id="GO:0004674">
    <property type="term" value="F:protein serine/threonine kinase activity"/>
    <property type="evidence" value="ECO:0007669"/>
    <property type="project" value="UniProtKB-KW"/>
</dbReference>
<evidence type="ECO:0000256" key="3">
    <source>
        <dbReference type="SAM" id="Phobius"/>
    </source>
</evidence>
<feature type="transmembrane region" description="Helical" evidence="3">
    <location>
        <begin position="333"/>
        <end position="352"/>
    </location>
</feature>
<reference evidence="5 6" key="1">
    <citation type="journal article" date="2021" name="Genome Biol. Evol.">
        <title>Complete Genome Sequencing of a Novel Gloeobacter Species from a Waterfall Cave in Mexico.</title>
        <authorList>
            <person name="Saw J.H."/>
            <person name="Cardona T."/>
            <person name="Montejano G."/>
        </authorList>
    </citation>
    <scope>NUCLEOTIDE SEQUENCE [LARGE SCALE GENOMIC DNA]</scope>
    <source>
        <strain evidence="5">MG652769</strain>
    </source>
</reference>